<dbReference type="GO" id="GO:0019441">
    <property type="term" value="P:L-tryptophan catabolic process to kynurenine"/>
    <property type="evidence" value="ECO:0007669"/>
    <property type="project" value="InterPro"/>
</dbReference>
<keyword evidence="2" id="KW-1185">Reference proteome</keyword>
<reference evidence="1 2" key="1">
    <citation type="submission" date="2018-06" db="EMBL/GenBank/DDBJ databases">
        <authorList>
            <consortium name="Pathogen Informatics"/>
            <person name="Doyle S."/>
        </authorList>
    </citation>
    <scope>NUCLEOTIDE SEQUENCE [LARGE SCALE GENOMIC DNA]</scope>
    <source>
        <strain evidence="1 2">NCTC13316</strain>
    </source>
</reference>
<organism evidence="1 2">
    <name type="scientific">Legionella busanensis</name>
    <dbReference type="NCBI Taxonomy" id="190655"/>
    <lineage>
        <taxon>Bacteria</taxon>
        <taxon>Pseudomonadati</taxon>
        <taxon>Pseudomonadota</taxon>
        <taxon>Gammaproteobacteria</taxon>
        <taxon>Legionellales</taxon>
        <taxon>Legionellaceae</taxon>
        <taxon>Legionella</taxon>
    </lineage>
</organism>
<dbReference type="Pfam" id="PF04199">
    <property type="entry name" value="Cyclase"/>
    <property type="match status" value="1"/>
</dbReference>
<accession>A0A378JLB5</accession>
<dbReference type="GO" id="GO:0004061">
    <property type="term" value="F:arylformamidase activity"/>
    <property type="evidence" value="ECO:0007669"/>
    <property type="project" value="InterPro"/>
</dbReference>
<gene>
    <name evidence="1" type="ORF">NCTC13316_01573</name>
</gene>
<dbReference type="RefSeq" id="WP_115331112.1">
    <property type="nucleotide sequence ID" value="NZ_CAAAHP010000001.1"/>
</dbReference>
<dbReference type="SUPFAM" id="SSF102198">
    <property type="entry name" value="Putative cyclase"/>
    <property type="match status" value="1"/>
</dbReference>
<name>A0A378JLB5_9GAMM</name>
<dbReference type="EMBL" id="UGOD01000001">
    <property type="protein sequence ID" value="STX51478.1"/>
    <property type="molecule type" value="Genomic_DNA"/>
</dbReference>
<dbReference type="InterPro" id="IPR007325">
    <property type="entry name" value="KFase/CYL"/>
</dbReference>
<dbReference type="AlphaFoldDB" id="A0A378JLB5"/>
<evidence type="ECO:0000313" key="2">
    <source>
        <dbReference type="Proteomes" id="UP000254794"/>
    </source>
</evidence>
<proteinExistence type="predicted"/>
<dbReference type="Proteomes" id="UP000254794">
    <property type="component" value="Unassembled WGS sequence"/>
</dbReference>
<sequence length="191" mass="21792">MYIDLTLSLNELSMDKEIMNEKADIIFKSGHYGTHIDIHLQTEIPLEYMANRALLFDVSHIKDRDIESTDIDIDAIKAKDCLIFKTDRIKEHTYGSQAYFYQHPQLSDALIDILIAKKIHIIAIDAAGIRRGKEHALADKRCEAQSVYIVENITNLDSLITQVKGDFQIHLMWLNLPEKTGLPCKIVAKLS</sequence>
<evidence type="ECO:0000313" key="1">
    <source>
        <dbReference type="EMBL" id="STX51478.1"/>
    </source>
</evidence>
<dbReference type="OrthoDB" id="1118163at2"/>
<dbReference type="Gene3D" id="3.50.30.50">
    <property type="entry name" value="Putative cyclase"/>
    <property type="match status" value="1"/>
</dbReference>
<dbReference type="InterPro" id="IPR037175">
    <property type="entry name" value="KFase_sf"/>
</dbReference>
<protein>
    <submittedName>
        <fullName evidence="1">Cyclase</fullName>
    </submittedName>
</protein>